<dbReference type="AlphaFoldDB" id="A0A6S7HHJ8"/>
<comment type="caution">
    <text evidence="1">The sequence shown here is derived from an EMBL/GenBank/DDBJ whole genome shotgun (WGS) entry which is preliminary data.</text>
</comment>
<protein>
    <submittedName>
        <fullName evidence="1">Uncharacterized protein</fullName>
    </submittedName>
</protein>
<keyword evidence="2" id="KW-1185">Reference proteome</keyword>
<accession>A0A6S7HHJ8</accession>
<reference evidence="1" key="1">
    <citation type="submission" date="2020-04" db="EMBL/GenBank/DDBJ databases">
        <authorList>
            <person name="Alioto T."/>
            <person name="Alioto T."/>
            <person name="Gomez Garrido J."/>
        </authorList>
    </citation>
    <scope>NUCLEOTIDE SEQUENCE</scope>
    <source>
        <strain evidence="1">A484AB</strain>
    </source>
</reference>
<dbReference type="EMBL" id="CACRXK020002665">
    <property type="protein sequence ID" value="CAB3995440.1"/>
    <property type="molecule type" value="Genomic_DNA"/>
</dbReference>
<sequence length="89" mass="9782">MLKKYLPSKSLNSTLTIIENLRSKGTSRQGGCKLNRDCESSADCGNCDGRKLECKDLGRDWLGMKRCVLVESGVIPGGVPKRGYSNQLF</sequence>
<evidence type="ECO:0000313" key="1">
    <source>
        <dbReference type="EMBL" id="CAB3995440.1"/>
    </source>
</evidence>
<evidence type="ECO:0000313" key="2">
    <source>
        <dbReference type="Proteomes" id="UP001152795"/>
    </source>
</evidence>
<dbReference type="Proteomes" id="UP001152795">
    <property type="component" value="Unassembled WGS sequence"/>
</dbReference>
<name>A0A6S7HHJ8_PARCT</name>
<proteinExistence type="predicted"/>
<organism evidence="1 2">
    <name type="scientific">Paramuricea clavata</name>
    <name type="common">Red gorgonian</name>
    <name type="synonym">Violescent sea-whip</name>
    <dbReference type="NCBI Taxonomy" id="317549"/>
    <lineage>
        <taxon>Eukaryota</taxon>
        <taxon>Metazoa</taxon>
        <taxon>Cnidaria</taxon>
        <taxon>Anthozoa</taxon>
        <taxon>Octocorallia</taxon>
        <taxon>Malacalcyonacea</taxon>
        <taxon>Plexauridae</taxon>
        <taxon>Paramuricea</taxon>
    </lineage>
</organism>
<gene>
    <name evidence="1" type="ORF">PACLA_8A087133</name>
</gene>